<reference evidence="3 4" key="1">
    <citation type="submission" date="2014-07" db="EMBL/GenBank/DDBJ databases">
        <authorList>
            <person name="McCorrison J."/>
            <person name="Sanka R."/>
            <person name="Torralba M."/>
            <person name="Gillis M."/>
            <person name="Haft D.H."/>
            <person name="Methe B."/>
            <person name="Sutton G."/>
            <person name="Nelson K.E."/>
        </authorList>
    </citation>
    <scope>NUCLEOTIDE SEQUENCE [LARGE SCALE GENOMIC DNA]</scope>
    <source>
        <strain evidence="3 4">DNF00450</strain>
    </source>
</reference>
<accession>A0A095Y6F4</accession>
<organism evidence="3 4">
    <name type="scientific">Corynebacterium freneyi DNF00450</name>
    <dbReference type="NCBI Taxonomy" id="1287475"/>
    <lineage>
        <taxon>Bacteria</taxon>
        <taxon>Bacillati</taxon>
        <taxon>Actinomycetota</taxon>
        <taxon>Actinomycetes</taxon>
        <taxon>Mycobacteriales</taxon>
        <taxon>Corynebacteriaceae</taxon>
        <taxon>Corynebacterium</taxon>
    </lineage>
</organism>
<dbReference type="Proteomes" id="UP000029548">
    <property type="component" value="Unassembled WGS sequence"/>
</dbReference>
<dbReference type="InterPro" id="IPR024498">
    <property type="entry name" value="DUF2786"/>
</dbReference>
<dbReference type="Pfam" id="PF23771">
    <property type="entry name" value="DUF7168"/>
    <property type="match status" value="1"/>
</dbReference>
<dbReference type="eggNOG" id="ENOG5033Z1H">
    <property type="taxonomic scope" value="Bacteria"/>
</dbReference>
<comment type="caution">
    <text evidence="3">The sequence shown here is derived from an EMBL/GenBank/DDBJ whole genome shotgun (WGS) entry which is preliminary data.</text>
</comment>
<feature type="domain" description="DUF2786" evidence="1">
    <location>
        <begin position="8"/>
        <end position="45"/>
    </location>
</feature>
<dbReference type="AlphaFoldDB" id="A0A095Y6F4"/>
<evidence type="ECO:0000259" key="1">
    <source>
        <dbReference type="Pfam" id="PF10979"/>
    </source>
</evidence>
<protein>
    <submittedName>
        <fullName evidence="3">Uncharacterized protein</fullName>
    </submittedName>
</protein>
<dbReference type="Pfam" id="PF10979">
    <property type="entry name" value="DUF2786"/>
    <property type="match status" value="1"/>
</dbReference>
<proteinExistence type="predicted"/>
<name>A0A095Y6F4_9CORY</name>
<gene>
    <name evidence="3" type="ORF">HMPREF1650_03590</name>
</gene>
<evidence type="ECO:0000313" key="3">
    <source>
        <dbReference type="EMBL" id="KGF17641.1"/>
    </source>
</evidence>
<feature type="domain" description="DUF7168" evidence="2">
    <location>
        <begin position="66"/>
        <end position="174"/>
    </location>
</feature>
<dbReference type="InterPro" id="IPR055592">
    <property type="entry name" value="DUF7168"/>
</dbReference>
<evidence type="ECO:0000313" key="4">
    <source>
        <dbReference type="Proteomes" id="UP000029548"/>
    </source>
</evidence>
<evidence type="ECO:0000259" key="2">
    <source>
        <dbReference type="Pfam" id="PF23771"/>
    </source>
</evidence>
<dbReference type="EMBL" id="JRNE01000037">
    <property type="protein sequence ID" value="KGF17641.1"/>
    <property type="molecule type" value="Genomic_DNA"/>
</dbReference>
<sequence>MGSMRGDIRDKVRKLLNQAADREGTPEGDVFRDKAFELIVRYGLDPEKLGDPADAGAEMKVVELDMSGAYQRQQVGLLHALAKALHCEVVLWAGGRGIGRSADRGTLIGAVRHVERVQLLFSVLCPHMLAGAARLRAGSAAATAQWRRSYMIGFTTVVGDRLAVMEHRAATRASEAPGDGEADGGGGTNAMLVLRDDAQRANDEMRRRYPHLRRTTSKARIDGDAFRHGCAAGHDADLGQTRVAGVRALGA</sequence>